<dbReference type="EMBL" id="JAFMPM010000008">
    <property type="protein sequence ID" value="MBO0614935.1"/>
    <property type="molecule type" value="Genomic_DNA"/>
</dbReference>
<evidence type="ECO:0000256" key="1">
    <source>
        <dbReference type="ARBA" id="ARBA00009477"/>
    </source>
</evidence>
<evidence type="ECO:0000313" key="4">
    <source>
        <dbReference type="EMBL" id="QTX12847.1"/>
    </source>
</evidence>
<dbReference type="GO" id="GO:1990281">
    <property type="term" value="C:efflux pump complex"/>
    <property type="evidence" value="ECO:0007669"/>
    <property type="project" value="TreeGrafter"/>
</dbReference>
<dbReference type="InterPro" id="IPR006143">
    <property type="entry name" value="RND_pump_MFP"/>
</dbReference>
<accession>A0A8B0ST34</accession>
<reference evidence="3 5" key="1">
    <citation type="submission" date="2021-03" db="EMBL/GenBank/DDBJ databases">
        <title>Draft genome and methylome analysis of Thiotrix fructosivoruns ATCC 49748.</title>
        <authorList>
            <person name="Fomenkov A."/>
            <person name="Grabovich M.Y."/>
            <person name="Roberts R.J."/>
        </authorList>
    </citation>
    <scope>NUCLEOTIDE SEQUENCE [LARGE SCALE GENOMIC DNA]</scope>
    <source>
        <strain evidence="3 5">ATCC 49748</strain>
    </source>
</reference>
<dbReference type="SUPFAM" id="SSF111369">
    <property type="entry name" value="HlyD-like secretion proteins"/>
    <property type="match status" value="2"/>
</dbReference>
<dbReference type="Gene3D" id="1.10.287.470">
    <property type="entry name" value="Helix hairpin bin"/>
    <property type="match status" value="2"/>
</dbReference>
<dbReference type="Proteomes" id="UP000664466">
    <property type="component" value="Unassembled WGS sequence"/>
</dbReference>
<dbReference type="GO" id="GO:0015562">
    <property type="term" value="F:efflux transmembrane transporter activity"/>
    <property type="evidence" value="ECO:0007669"/>
    <property type="project" value="TreeGrafter"/>
</dbReference>
<name>A0A8B0ST34_9GAMM</name>
<dbReference type="Gene3D" id="2.40.420.20">
    <property type="match status" value="1"/>
</dbReference>
<proteinExistence type="inferred from homology"/>
<feature type="domain" description="Multidrug resistance protein MdtA-like barrel-sandwich hybrid" evidence="2">
    <location>
        <begin position="52"/>
        <end position="220"/>
    </location>
</feature>
<dbReference type="Gene3D" id="2.40.30.170">
    <property type="match status" value="1"/>
</dbReference>
<dbReference type="RefSeq" id="WP_207253217.1">
    <property type="nucleotide sequence ID" value="NZ_JAFMPM010000008.1"/>
</dbReference>
<dbReference type="EMBL" id="CP072748">
    <property type="protein sequence ID" value="QTX12847.1"/>
    <property type="molecule type" value="Genomic_DNA"/>
</dbReference>
<reference evidence="4" key="2">
    <citation type="submission" date="2021-04" db="EMBL/GenBank/DDBJ databases">
        <title>Complete Genome and methylome analysis of Thiothrix fructosivorans ATCC 49748.</title>
        <authorList>
            <person name="Fomenkov A."/>
            <person name="Sun L."/>
            <person name="Vincze T."/>
            <person name="Grabovich M.Y."/>
            <person name="Roberts R.J."/>
        </authorList>
    </citation>
    <scope>NUCLEOTIDE SEQUENCE</scope>
    <source>
        <strain evidence="4">ATCC 49748</strain>
    </source>
</reference>
<protein>
    <submittedName>
        <fullName evidence="4">Efflux RND transporter periplasmic adaptor subunit</fullName>
    </submittedName>
</protein>
<dbReference type="AlphaFoldDB" id="A0A8B0ST34"/>
<evidence type="ECO:0000313" key="3">
    <source>
        <dbReference type="EMBL" id="MBO0614935.1"/>
    </source>
</evidence>
<dbReference type="InterPro" id="IPR058625">
    <property type="entry name" value="MdtA-like_BSH"/>
</dbReference>
<keyword evidence="5" id="KW-1185">Reference proteome</keyword>
<evidence type="ECO:0000313" key="5">
    <source>
        <dbReference type="Proteomes" id="UP000664466"/>
    </source>
</evidence>
<dbReference type="NCBIfam" id="TIGR01730">
    <property type="entry name" value="RND_mfp"/>
    <property type="match status" value="1"/>
</dbReference>
<comment type="similarity">
    <text evidence="1">Belongs to the membrane fusion protein (MFP) (TC 8.A.1) family.</text>
</comment>
<dbReference type="Gene3D" id="2.40.50.100">
    <property type="match status" value="2"/>
</dbReference>
<organism evidence="4">
    <name type="scientific">Thiothrix fructosivorans</name>
    <dbReference type="NCBI Taxonomy" id="111770"/>
    <lineage>
        <taxon>Bacteria</taxon>
        <taxon>Pseudomonadati</taxon>
        <taxon>Pseudomonadota</taxon>
        <taxon>Gammaproteobacteria</taxon>
        <taxon>Thiotrichales</taxon>
        <taxon>Thiotrichaceae</taxon>
        <taxon>Thiothrix</taxon>
    </lineage>
</organism>
<evidence type="ECO:0000259" key="2">
    <source>
        <dbReference type="Pfam" id="PF25917"/>
    </source>
</evidence>
<dbReference type="PANTHER" id="PTHR30469">
    <property type="entry name" value="MULTIDRUG RESISTANCE PROTEIN MDTA"/>
    <property type="match status" value="1"/>
</dbReference>
<dbReference type="PANTHER" id="PTHR30469:SF38">
    <property type="entry name" value="HLYD FAMILY SECRETION PROTEIN"/>
    <property type="match status" value="1"/>
</dbReference>
<dbReference type="Pfam" id="PF25917">
    <property type="entry name" value="BSH_RND"/>
    <property type="match status" value="1"/>
</dbReference>
<gene>
    <name evidence="4" type="ORF">J1836_014115</name>
    <name evidence="3" type="ORF">J1836_18725</name>
</gene>
<sequence length="378" mass="39736">MDSKKSVFIGFVGVVLGIGLPAVGQSADIIPVEVSKTQSQSVLGSTVVPYKEVTLTAQIPGIVKRVAGGVGSSFAAGNTLVQIDDSQLQAKRNAVAAQIGTAQSGVTNAQAQYNREQISPRSKDIGAMPGFGMPAIFDRLGTRQFAETFMGGYDEQTIRQADLENSRSAVLQAQGGLQQANAQLQELDSAISNATSTAPFEGMILSKQVEVGDTVQPGQPLLTYGYVKNKRLESDVPSGLVAGLKVGMVVEARINNSLNTTAKIAEIYPLADPTRHTVTVKFDLPVGIEATPGNYAEVHLPEGQSGTSIFIPKTALFKGGTLPSVLVVKDGKSELRMVRLGTDQSGEKLEVVSGLDANEHIINDPPVGVVSGWIPPAK</sequence>